<feature type="region of interest" description="Disordered" evidence="1">
    <location>
        <begin position="141"/>
        <end position="191"/>
    </location>
</feature>
<dbReference type="STRING" id="544711.F0UPM6"/>
<protein>
    <submittedName>
        <fullName evidence="2">Uncharacterized protein</fullName>
    </submittedName>
</protein>
<organism evidence="3">
    <name type="scientific">Ajellomyces capsulatus (strain H88)</name>
    <name type="common">Darling's disease fungus</name>
    <name type="synonym">Histoplasma capsulatum</name>
    <dbReference type="NCBI Taxonomy" id="544711"/>
    <lineage>
        <taxon>Eukaryota</taxon>
        <taxon>Fungi</taxon>
        <taxon>Dikarya</taxon>
        <taxon>Ascomycota</taxon>
        <taxon>Pezizomycotina</taxon>
        <taxon>Eurotiomycetes</taxon>
        <taxon>Eurotiomycetidae</taxon>
        <taxon>Onygenales</taxon>
        <taxon>Ajellomycetaceae</taxon>
        <taxon>Histoplasma</taxon>
    </lineage>
</organism>
<dbReference type="Proteomes" id="UP000008142">
    <property type="component" value="Unassembled WGS sequence"/>
</dbReference>
<reference evidence="3" key="1">
    <citation type="submission" date="2008-07" db="EMBL/GenBank/DDBJ databases">
        <title>Annotation of Ajellomyces capsulatus strain H88.</title>
        <authorList>
            <person name="Champion M."/>
            <person name="Cuomo C."/>
            <person name="Ma L.-J."/>
            <person name="Henn M.R."/>
            <person name="Sil A."/>
            <person name="Goldman B."/>
            <person name="Young S.K."/>
            <person name="Kodira C.D."/>
            <person name="Zeng Q."/>
            <person name="Koehrsen M."/>
            <person name="Alvarado L."/>
            <person name="Berlin A."/>
            <person name="Borenstein D."/>
            <person name="Chen Z."/>
            <person name="Engels R."/>
            <person name="Freedman E."/>
            <person name="Gellesch M."/>
            <person name="Goldberg J."/>
            <person name="Griggs A."/>
            <person name="Gujja S."/>
            <person name="Heiman D."/>
            <person name="Hepburn T."/>
            <person name="Howarth C."/>
            <person name="Jen D."/>
            <person name="Larson L."/>
            <person name="Lewis B."/>
            <person name="Mehta T."/>
            <person name="Park D."/>
            <person name="Pearson M."/>
            <person name="Roberts A."/>
            <person name="Saif S."/>
            <person name="Shea T."/>
            <person name="Shenoy N."/>
            <person name="Sisk P."/>
            <person name="Stolte C."/>
            <person name="Sykes S."/>
            <person name="Walk T."/>
            <person name="White J."/>
            <person name="Yandava C."/>
            <person name="Klein B."/>
            <person name="McEwen J.G."/>
            <person name="Puccia R."/>
            <person name="Goldman G.H."/>
            <person name="Felipe M.S."/>
            <person name="Nino-Vega G."/>
            <person name="San-Blas G."/>
            <person name="Taylor J."/>
            <person name="Mendoza L."/>
            <person name="Galagan J."/>
            <person name="Nusbaum C."/>
            <person name="Birren B."/>
        </authorList>
    </citation>
    <scope>NUCLEOTIDE SEQUENCE [LARGE SCALE GENOMIC DNA]</scope>
    <source>
        <strain evidence="3">H88</strain>
    </source>
</reference>
<dbReference type="AlphaFoldDB" id="F0UPM6"/>
<evidence type="ECO:0000313" key="3">
    <source>
        <dbReference type="Proteomes" id="UP000008142"/>
    </source>
</evidence>
<sequence>MLQAIKELETTSSASYLRDDDQSTLSALKAKLPVRKLSFNIRKLSDVNLTADSHRGSRWTRLQTLGCETAVFCMLAFNGLATLAGEEFEWLLENAQRYMAIQNLPLGWISLEQIRQVMARAPRQPNTLAFLESYHKLEFQIGNTNERDAPDNEPARKRMRSDPNEESHEADLKSPRSGMGNEHRTPSPTRAKREMKYMFTNSPASIISSLPEPFKTAIENSRLWEWERKHKLNETGCLASLFPKDVTQDVSFTIWCGHDDGYHLNSVFGMRRAIAS</sequence>
<feature type="compositionally biased region" description="Basic and acidic residues" evidence="1">
    <location>
        <begin position="181"/>
        <end position="191"/>
    </location>
</feature>
<feature type="compositionally biased region" description="Basic and acidic residues" evidence="1">
    <location>
        <begin position="145"/>
        <end position="174"/>
    </location>
</feature>
<proteinExistence type="predicted"/>
<name>F0UPM6_AJEC8</name>
<dbReference type="OrthoDB" id="4526074at2759"/>
<dbReference type="OMA" id="TIWCGHD"/>
<evidence type="ECO:0000256" key="1">
    <source>
        <dbReference type="SAM" id="MobiDB-lite"/>
    </source>
</evidence>
<dbReference type="VEuPathDB" id="FungiDB:I7I53_00321"/>
<dbReference type="EMBL" id="DS990640">
    <property type="protein sequence ID" value="EGC46979.1"/>
    <property type="molecule type" value="Genomic_DNA"/>
</dbReference>
<accession>F0UPM6</accession>
<gene>
    <name evidence="2" type="ORF">HCEG_06194</name>
</gene>
<dbReference type="HOGENOM" id="CLU_059944_0_0_1"/>
<evidence type="ECO:0000313" key="2">
    <source>
        <dbReference type="EMBL" id="EGC46979.1"/>
    </source>
</evidence>